<dbReference type="AlphaFoldDB" id="A0A4U6TMB6"/>
<keyword evidence="2" id="KW-1133">Transmembrane helix</keyword>
<reference evidence="3" key="1">
    <citation type="submission" date="2019-03" db="EMBL/GenBank/DDBJ databases">
        <title>WGS assembly of Setaria viridis.</title>
        <authorList>
            <person name="Huang P."/>
            <person name="Jenkins J."/>
            <person name="Grimwood J."/>
            <person name="Barry K."/>
            <person name="Healey A."/>
            <person name="Mamidi S."/>
            <person name="Sreedasyam A."/>
            <person name="Shu S."/>
            <person name="Feldman M."/>
            <person name="Wu J."/>
            <person name="Yu Y."/>
            <person name="Chen C."/>
            <person name="Johnson J."/>
            <person name="Rokhsar D."/>
            <person name="Baxter I."/>
            <person name="Schmutz J."/>
            <person name="Brutnell T."/>
            <person name="Kellogg E."/>
        </authorList>
    </citation>
    <scope>NUCLEOTIDE SEQUENCE [LARGE SCALE GENOMIC DNA]</scope>
</reference>
<organism evidence="3 4">
    <name type="scientific">Setaria viridis</name>
    <name type="common">Green bristlegrass</name>
    <name type="synonym">Setaria italica subsp. viridis</name>
    <dbReference type="NCBI Taxonomy" id="4556"/>
    <lineage>
        <taxon>Eukaryota</taxon>
        <taxon>Viridiplantae</taxon>
        <taxon>Streptophyta</taxon>
        <taxon>Embryophyta</taxon>
        <taxon>Tracheophyta</taxon>
        <taxon>Spermatophyta</taxon>
        <taxon>Magnoliopsida</taxon>
        <taxon>Liliopsida</taxon>
        <taxon>Poales</taxon>
        <taxon>Poaceae</taxon>
        <taxon>PACMAD clade</taxon>
        <taxon>Panicoideae</taxon>
        <taxon>Panicodae</taxon>
        <taxon>Paniceae</taxon>
        <taxon>Cenchrinae</taxon>
        <taxon>Setaria</taxon>
    </lineage>
</organism>
<feature type="compositionally biased region" description="Low complexity" evidence="1">
    <location>
        <begin position="86"/>
        <end position="105"/>
    </location>
</feature>
<dbReference type="Proteomes" id="UP000298652">
    <property type="component" value="Chromosome 8"/>
</dbReference>
<feature type="region of interest" description="Disordered" evidence="1">
    <location>
        <begin position="86"/>
        <end position="116"/>
    </location>
</feature>
<name>A0A4U6TMB6_SETVI</name>
<feature type="compositionally biased region" description="Basic and acidic residues" evidence="1">
    <location>
        <begin position="106"/>
        <end position="116"/>
    </location>
</feature>
<feature type="transmembrane region" description="Helical" evidence="2">
    <location>
        <begin position="39"/>
        <end position="62"/>
    </location>
</feature>
<keyword evidence="2" id="KW-0812">Transmembrane</keyword>
<keyword evidence="4" id="KW-1185">Reference proteome</keyword>
<proteinExistence type="predicted"/>
<evidence type="ECO:0000313" key="3">
    <source>
        <dbReference type="EMBL" id="TKW02133.1"/>
    </source>
</evidence>
<evidence type="ECO:0000313" key="4">
    <source>
        <dbReference type="Proteomes" id="UP000298652"/>
    </source>
</evidence>
<evidence type="ECO:0000256" key="2">
    <source>
        <dbReference type="SAM" id="Phobius"/>
    </source>
</evidence>
<gene>
    <name evidence="3" type="ORF">SEVIR_8G225400v2</name>
</gene>
<protein>
    <submittedName>
        <fullName evidence="3">Uncharacterized protein</fullName>
    </submittedName>
</protein>
<keyword evidence="2" id="KW-0472">Membrane</keyword>
<accession>A0A4U6TMB6</accession>
<sequence length="116" mass="12688">MEESVYWSHAAVSQMAPNFAFFSFRGPQLSFGELSYSRLIIVFVTVGLLRSTGALLCQFIPLHQIRANQLVRLATAARLSAAAAAARNSSLPQQPASRTSASSSRCTKDMMEPYVM</sequence>
<dbReference type="EMBL" id="CM016559">
    <property type="protein sequence ID" value="TKW02133.1"/>
    <property type="molecule type" value="Genomic_DNA"/>
</dbReference>
<dbReference type="Gramene" id="TKW02133">
    <property type="protein sequence ID" value="TKW02133"/>
    <property type="gene ID" value="SEVIR_8G225400v2"/>
</dbReference>
<evidence type="ECO:0000256" key="1">
    <source>
        <dbReference type="SAM" id="MobiDB-lite"/>
    </source>
</evidence>